<dbReference type="RefSeq" id="XP_044553043.1">
    <property type="nucleotide sequence ID" value="XM_044690440.1"/>
</dbReference>
<comment type="caution">
    <text evidence="2">The sequence shown here is derived from an EMBL/GenBank/DDBJ whole genome shotgun (WGS) entry which is preliminary data.</text>
</comment>
<evidence type="ECO:0000313" key="3">
    <source>
        <dbReference type="Proteomes" id="UP000816034"/>
    </source>
</evidence>
<feature type="coiled-coil region" evidence="1">
    <location>
        <begin position="75"/>
        <end position="102"/>
    </location>
</feature>
<evidence type="ECO:0000256" key="1">
    <source>
        <dbReference type="SAM" id="Coils"/>
    </source>
</evidence>
<dbReference type="AlphaFoldDB" id="A0AA88KPW5"/>
<name>A0AA88KPW5_NAELO</name>
<sequence length="199" mass="22434">MQSGKNDVPLAKSKQTSLNFGNIRQIVREVILRMLNASSSQHPSSEGRSISEEELLSSSTISNQDKALIEQLFTSSKLQNNLHRLQLKKEQLTKELEKNQHELLEKGTRNFNIVELHRKHCSNGVVFSGNQIPMIVNRGAIEMHTTSADSTLFANNQHDLHQHNVSRTVETIIGGSKHVVFSVVLGILRFLLRLVLHSR</sequence>
<dbReference type="EMBL" id="PYSW02000008">
    <property type="protein sequence ID" value="KAG2389051.1"/>
    <property type="molecule type" value="Genomic_DNA"/>
</dbReference>
<proteinExistence type="predicted"/>
<gene>
    <name evidence="2" type="ORF">C9374_014451</name>
</gene>
<dbReference type="Proteomes" id="UP000816034">
    <property type="component" value="Unassembled WGS sequence"/>
</dbReference>
<dbReference type="GeneID" id="68106904"/>
<keyword evidence="1" id="KW-0175">Coiled coil</keyword>
<organism evidence="2 3">
    <name type="scientific">Naegleria lovaniensis</name>
    <name type="common">Amoeba</name>
    <dbReference type="NCBI Taxonomy" id="51637"/>
    <lineage>
        <taxon>Eukaryota</taxon>
        <taxon>Discoba</taxon>
        <taxon>Heterolobosea</taxon>
        <taxon>Tetramitia</taxon>
        <taxon>Eutetramitia</taxon>
        <taxon>Vahlkampfiidae</taxon>
        <taxon>Naegleria</taxon>
    </lineage>
</organism>
<evidence type="ECO:0000313" key="2">
    <source>
        <dbReference type="EMBL" id="KAG2389051.1"/>
    </source>
</evidence>
<reference evidence="2 3" key="1">
    <citation type="journal article" date="2018" name="BMC Genomics">
        <title>The genome of Naegleria lovaniensis, the basis for a comparative approach to unravel pathogenicity factors of the human pathogenic amoeba N. fowleri.</title>
        <authorList>
            <person name="Liechti N."/>
            <person name="Schurch N."/>
            <person name="Bruggmann R."/>
            <person name="Wittwer M."/>
        </authorList>
    </citation>
    <scope>NUCLEOTIDE SEQUENCE [LARGE SCALE GENOMIC DNA]</scope>
    <source>
        <strain evidence="2 3">ATCC 30569</strain>
    </source>
</reference>
<keyword evidence="3" id="KW-1185">Reference proteome</keyword>
<protein>
    <submittedName>
        <fullName evidence="2">Uncharacterized protein</fullName>
    </submittedName>
</protein>
<accession>A0AA88KPW5</accession>